<feature type="compositionally biased region" description="Polar residues" evidence="1">
    <location>
        <begin position="488"/>
        <end position="498"/>
    </location>
</feature>
<sequence>MHFKHAFIAFLLVLLVGNFDGVQAAIPEYPLCLDRGSKGVAKEPTYFLFLIDKLIGDDVLPRLQYLLRSIACELPNDEKVRSMAMSYADNQYTNTEYIHKEDVYEELYRPIDSSGKDESTPCSRFTKAIGRSPPGALDKPNIQFIVPIFQHPKDAPNCFVKAFQTQFKEDPRKENFYLNGMLINAEYTKENAQSVRLLIPNLEAAVNLTKPSLYSDDNILHVTDSGRLVQSYSDMLRSILAGDNTRDWDEDWVLPPDLFKTSTLAPSTSGSTTLNSTTTTVVPETSSLSRNATEILDNGYFFGAMGGDDENETTVTPSRRSIDKLLIVNATTTATPNYTTTVGRRNEVADYEAHEEPVDDLEEMGLAAGTKGQNGTGPNGHYRVAPEGFQRRKEIDADLLIYILILLFIIWCFCILLCLIWIFFCAKKKRAKLEDEADERAKLLQPIMDYHGSDPPPEPTAPKLSTSNESGEDEVDDEWKNIQPAKYTDSTVSTNQSKSEIESVKQPAPAKQIAPVEVSEFENHLDDEMDHRPRHGGYLETKRTAELHFD</sequence>
<dbReference type="OrthoDB" id="5815625at2759"/>
<gene>
    <name evidence="4" type="primary">Cni-ZK1053.2</name>
    <name evidence="4" type="ORF">B9Z55_027205</name>
</gene>
<proteinExistence type="predicted"/>
<keyword evidence="5" id="KW-1185">Reference proteome</keyword>
<feature type="compositionally biased region" description="Basic and acidic residues" evidence="1">
    <location>
        <begin position="521"/>
        <end position="531"/>
    </location>
</feature>
<keyword evidence="2" id="KW-0812">Transmembrane</keyword>
<evidence type="ECO:0000256" key="3">
    <source>
        <dbReference type="SAM" id="SignalP"/>
    </source>
</evidence>
<dbReference type="EMBL" id="PDUG01000008">
    <property type="protein sequence ID" value="PIC14224.1"/>
    <property type="molecule type" value="Genomic_DNA"/>
</dbReference>
<evidence type="ECO:0000313" key="4">
    <source>
        <dbReference type="EMBL" id="PIC14224.1"/>
    </source>
</evidence>
<feature type="region of interest" description="Disordered" evidence="1">
    <location>
        <begin position="448"/>
        <end position="550"/>
    </location>
</feature>
<name>A0A2G5SGL7_9PELO</name>
<feature type="compositionally biased region" description="Basic and acidic residues" evidence="1">
    <location>
        <begin position="540"/>
        <end position="550"/>
    </location>
</feature>
<feature type="signal peptide" evidence="3">
    <location>
        <begin position="1"/>
        <end position="24"/>
    </location>
</feature>
<reference evidence="5" key="1">
    <citation type="submission" date="2017-10" db="EMBL/GenBank/DDBJ databases">
        <title>Rapid genome shrinkage in a self-fertile nematode reveals novel sperm competition proteins.</title>
        <authorList>
            <person name="Yin D."/>
            <person name="Schwarz E.M."/>
            <person name="Thomas C.G."/>
            <person name="Felde R.L."/>
            <person name="Korf I.F."/>
            <person name="Cutter A.D."/>
            <person name="Schartner C.M."/>
            <person name="Ralston E.J."/>
            <person name="Meyer B.J."/>
            <person name="Haag E.S."/>
        </authorList>
    </citation>
    <scope>NUCLEOTIDE SEQUENCE [LARGE SCALE GENOMIC DNA]</scope>
    <source>
        <strain evidence="5">JU1422</strain>
    </source>
</reference>
<evidence type="ECO:0000256" key="1">
    <source>
        <dbReference type="SAM" id="MobiDB-lite"/>
    </source>
</evidence>
<feature type="chain" id="PRO_5013962672" evidence="3">
    <location>
        <begin position="25"/>
        <end position="550"/>
    </location>
</feature>
<dbReference type="Proteomes" id="UP000230233">
    <property type="component" value="Unassembled WGS sequence"/>
</dbReference>
<organism evidence="4 5">
    <name type="scientific">Caenorhabditis nigoni</name>
    <dbReference type="NCBI Taxonomy" id="1611254"/>
    <lineage>
        <taxon>Eukaryota</taxon>
        <taxon>Metazoa</taxon>
        <taxon>Ecdysozoa</taxon>
        <taxon>Nematoda</taxon>
        <taxon>Chromadorea</taxon>
        <taxon>Rhabditida</taxon>
        <taxon>Rhabditina</taxon>
        <taxon>Rhabditomorpha</taxon>
        <taxon>Rhabditoidea</taxon>
        <taxon>Rhabditidae</taxon>
        <taxon>Peloderinae</taxon>
        <taxon>Caenorhabditis</taxon>
    </lineage>
</organism>
<accession>A0A2G5SGL7</accession>
<keyword evidence="3" id="KW-0732">Signal</keyword>
<keyword evidence="2" id="KW-0472">Membrane</keyword>
<keyword evidence="2" id="KW-1133">Transmembrane helix</keyword>
<dbReference type="AlphaFoldDB" id="A0A2G5SGL7"/>
<dbReference type="STRING" id="1611254.A0A2G5SGL7"/>
<evidence type="ECO:0000256" key="2">
    <source>
        <dbReference type="SAM" id="Phobius"/>
    </source>
</evidence>
<feature type="transmembrane region" description="Helical" evidence="2">
    <location>
        <begin position="399"/>
        <end position="424"/>
    </location>
</feature>
<comment type="caution">
    <text evidence="4">The sequence shown here is derived from an EMBL/GenBank/DDBJ whole genome shotgun (WGS) entry which is preliminary data.</text>
</comment>
<evidence type="ECO:0000313" key="5">
    <source>
        <dbReference type="Proteomes" id="UP000230233"/>
    </source>
</evidence>
<protein>
    <submittedName>
        <fullName evidence="4">Uncharacterized protein</fullName>
    </submittedName>
</protein>